<keyword evidence="1" id="KW-0472">Membrane</keyword>
<proteinExistence type="predicted"/>
<protein>
    <submittedName>
        <fullName evidence="2">LPXTG cell wall anchor domain-containing protein</fullName>
    </submittedName>
</protein>
<organism evidence="2 3">
    <name type="scientific">Georgenia halotolerans</name>
    <dbReference type="NCBI Taxonomy" id="3028317"/>
    <lineage>
        <taxon>Bacteria</taxon>
        <taxon>Bacillati</taxon>
        <taxon>Actinomycetota</taxon>
        <taxon>Actinomycetes</taxon>
        <taxon>Micrococcales</taxon>
        <taxon>Bogoriellaceae</taxon>
        <taxon>Georgenia</taxon>
    </lineage>
</organism>
<dbReference type="Proteomes" id="UP001165561">
    <property type="component" value="Unassembled WGS sequence"/>
</dbReference>
<dbReference type="EMBL" id="JARACI010001092">
    <property type="protein sequence ID" value="MDD9207368.1"/>
    <property type="molecule type" value="Genomic_DNA"/>
</dbReference>
<sequence>MYGTETAGTTSVAGSTLAATGLSVGAWALTAIGVIFVAVALLALVRRHSPDRP</sequence>
<keyword evidence="1" id="KW-0812">Transmembrane</keyword>
<reference evidence="2" key="1">
    <citation type="submission" date="2023-02" db="EMBL/GenBank/DDBJ databases">
        <title>Georgenia sp.10Sc9-8, isolated from a soil sample collected from the Taklamakan desert.</title>
        <authorList>
            <person name="Liu S."/>
        </authorList>
    </citation>
    <scope>NUCLEOTIDE SEQUENCE</scope>
    <source>
        <strain evidence="2">10Sc9-8</strain>
    </source>
</reference>
<accession>A0ABT5TZ68</accession>
<evidence type="ECO:0000256" key="1">
    <source>
        <dbReference type="SAM" id="Phobius"/>
    </source>
</evidence>
<keyword evidence="3" id="KW-1185">Reference proteome</keyword>
<evidence type="ECO:0000313" key="2">
    <source>
        <dbReference type="EMBL" id="MDD9207368.1"/>
    </source>
</evidence>
<keyword evidence="1" id="KW-1133">Transmembrane helix</keyword>
<name>A0ABT5TZ68_9MICO</name>
<evidence type="ECO:0000313" key="3">
    <source>
        <dbReference type="Proteomes" id="UP001165561"/>
    </source>
</evidence>
<dbReference type="NCBIfam" id="TIGR01167">
    <property type="entry name" value="LPXTG_anchor"/>
    <property type="match status" value="1"/>
</dbReference>
<gene>
    <name evidence="2" type="ORF">PU560_12955</name>
</gene>
<comment type="caution">
    <text evidence="2">The sequence shown here is derived from an EMBL/GenBank/DDBJ whole genome shotgun (WGS) entry which is preliminary data.</text>
</comment>
<feature type="transmembrane region" description="Helical" evidence="1">
    <location>
        <begin position="24"/>
        <end position="45"/>
    </location>
</feature>